<evidence type="ECO:0000256" key="1">
    <source>
        <dbReference type="SAM" id="MobiDB-lite"/>
    </source>
</evidence>
<dbReference type="InterPro" id="IPR021457">
    <property type="entry name" value="DUF3108"/>
</dbReference>
<proteinExistence type="predicted"/>
<feature type="compositionally biased region" description="Low complexity" evidence="1">
    <location>
        <begin position="149"/>
        <end position="158"/>
    </location>
</feature>
<evidence type="ECO:0000313" key="2">
    <source>
        <dbReference type="EMBL" id="AXT45437.1"/>
    </source>
</evidence>
<dbReference type="EMBL" id="CP031968">
    <property type="protein sequence ID" value="AXT45437.1"/>
    <property type="molecule type" value="Genomic_DNA"/>
</dbReference>
<accession>A0AAD0RMR6</accession>
<dbReference type="RefSeq" id="WP_118266641.1">
    <property type="nucleotide sequence ID" value="NZ_CP031968.1"/>
</dbReference>
<dbReference type="Proteomes" id="UP000259465">
    <property type="component" value="Chromosome"/>
</dbReference>
<feature type="region of interest" description="Disordered" evidence="1">
    <location>
        <begin position="74"/>
        <end position="165"/>
    </location>
</feature>
<protein>
    <submittedName>
        <fullName evidence="2">DUF3108 domain-containing protein</fullName>
    </submittedName>
</protein>
<reference evidence="2 3" key="1">
    <citation type="submission" date="2018-08" db="EMBL/GenBank/DDBJ databases">
        <title>Complete genome sequence of JP2-74.</title>
        <authorList>
            <person name="Wu L."/>
        </authorList>
    </citation>
    <scope>NUCLEOTIDE SEQUENCE [LARGE SCALE GENOMIC DNA]</scope>
    <source>
        <strain evidence="2 3">JP2-74</strain>
    </source>
</reference>
<dbReference type="AlphaFoldDB" id="A0AAD0RMR6"/>
<dbReference type="Pfam" id="PF11306">
    <property type="entry name" value="DUF3108"/>
    <property type="match status" value="1"/>
</dbReference>
<name>A0AAD0RMR6_9NEIS</name>
<evidence type="ECO:0000313" key="3">
    <source>
        <dbReference type="Proteomes" id="UP000259465"/>
    </source>
</evidence>
<feature type="compositionally biased region" description="Low complexity" evidence="1">
    <location>
        <begin position="89"/>
        <end position="115"/>
    </location>
</feature>
<sequence length="390" mass="41893">MKSRRLILLALALSLAIHLGVLGSGLLPEVRLELPPDQDLRDISVKMQALDADEPAAKTAPQGAVAQLRPAAPKLAPAKPKPAAKKAEASAPQAASEPVVAQARPSKKASSAPAAEPKPDASMPSAESKTASSAPIADNMAANDKDEASAPTAEAAAADDGYLHPKSKLRGFPRQATLGYQVFYGSAMLGTGTLDWSRGDGGYRLDINANPFIGPKLRYLSEGRFKSKTGLLPDSLQAWRGGQVKESAHFDYNAGQLRYGDQGDKLMDLKPGAQDVFSLAFQLGLKGGELGPEPIQITTGKKVYEYPMRPSGEADYDTGAGKIRVIVFRAQGDGDINEFWLAPEFSNLPVRIQRIDKDKRIDLRAVRIDVNGAPQWKLPPQPTRKHKNDY</sequence>
<keyword evidence="3" id="KW-1185">Reference proteome</keyword>
<dbReference type="KEGG" id="crz:D1345_04195"/>
<gene>
    <name evidence="2" type="ORF">D1345_04195</name>
</gene>
<organism evidence="2 3">
    <name type="scientific">Chromobacterium rhizoryzae</name>
    <dbReference type="NCBI Taxonomy" id="1778675"/>
    <lineage>
        <taxon>Bacteria</taxon>
        <taxon>Pseudomonadati</taxon>
        <taxon>Pseudomonadota</taxon>
        <taxon>Betaproteobacteria</taxon>
        <taxon>Neisseriales</taxon>
        <taxon>Chromobacteriaceae</taxon>
        <taxon>Chromobacterium</taxon>
    </lineage>
</organism>